<dbReference type="Proteomes" id="UP001596398">
    <property type="component" value="Unassembled WGS sequence"/>
</dbReference>
<keyword evidence="1" id="KW-0472">Membrane</keyword>
<name>A0ABD5ZRK7_9EURY</name>
<feature type="transmembrane region" description="Helical" evidence="1">
    <location>
        <begin position="116"/>
        <end position="136"/>
    </location>
</feature>
<keyword evidence="1" id="KW-0812">Transmembrane</keyword>
<sequence>MDDVRAAPTAGIAACLLVVVALLVPYLLVAPGSAVSAYYDAGAITPLAAGLFSLVGVIVFAAGREERTDPPLAAGAGLVFGGFSLAVCLAWAATVPASVALQLGTADGPVAVFLEYHRFLVTLAAAGVAGAGAWYARVLRLL</sequence>
<accession>A0ABD5ZRK7</accession>
<dbReference type="GeneID" id="79267644"/>
<evidence type="ECO:0000313" key="2">
    <source>
        <dbReference type="EMBL" id="MFC7235942.1"/>
    </source>
</evidence>
<keyword evidence="1" id="KW-1133">Transmembrane helix</keyword>
<dbReference type="RefSeq" id="WP_276234086.1">
    <property type="nucleotide sequence ID" value="NZ_CP119802.1"/>
</dbReference>
<dbReference type="EMBL" id="JBHTAP010000001">
    <property type="protein sequence ID" value="MFC7235942.1"/>
    <property type="molecule type" value="Genomic_DNA"/>
</dbReference>
<dbReference type="InterPro" id="IPR055970">
    <property type="entry name" value="DUF7548"/>
</dbReference>
<dbReference type="AlphaFoldDB" id="A0ABD5ZRK7"/>
<feature type="transmembrane region" description="Helical" evidence="1">
    <location>
        <begin position="41"/>
        <end position="62"/>
    </location>
</feature>
<dbReference type="Pfam" id="PF24416">
    <property type="entry name" value="DUF7548"/>
    <property type="match status" value="1"/>
</dbReference>
<comment type="caution">
    <text evidence="2">The sequence shown here is derived from an EMBL/GenBank/DDBJ whole genome shotgun (WGS) entry which is preliminary data.</text>
</comment>
<keyword evidence="3" id="KW-1185">Reference proteome</keyword>
<feature type="transmembrane region" description="Helical" evidence="1">
    <location>
        <begin position="74"/>
        <end position="96"/>
    </location>
</feature>
<protein>
    <submittedName>
        <fullName evidence="2">Uncharacterized protein</fullName>
    </submittedName>
</protein>
<reference evidence="2 3" key="1">
    <citation type="journal article" date="2019" name="Int. J. Syst. Evol. Microbiol.">
        <title>The Global Catalogue of Microorganisms (GCM) 10K type strain sequencing project: providing services to taxonomists for standard genome sequencing and annotation.</title>
        <authorList>
            <consortium name="The Broad Institute Genomics Platform"/>
            <consortium name="The Broad Institute Genome Sequencing Center for Infectious Disease"/>
            <person name="Wu L."/>
            <person name="Ma J."/>
        </authorList>
    </citation>
    <scope>NUCLEOTIDE SEQUENCE [LARGE SCALE GENOMIC DNA]</scope>
    <source>
        <strain evidence="2 3">DT85</strain>
    </source>
</reference>
<feature type="transmembrane region" description="Helical" evidence="1">
    <location>
        <begin position="7"/>
        <end position="29"/>
    </location>
</feature>
<evidence type="ECO:0000313" key="3">
    <source>
        <dbReference type="Proteomes" id="UP001596398"/>
    </source>
</evidence>
<gene>
    <name evidence="2" type="ORF">ACFQJ4_11505</name>
</gene>
<evidence type="ECO:0000256" key="1">
    <source>
        <dbReference type="SAM" id="Phobius"/>
    </source>
</evidence>
<proteinExistence type="predicted"/>
<organism evidence="2 3">
    <name type="scientific">Halosegnis marinus</name>
    <dbReference type="NCBI Taxonomy" id="3034023"/>
    <lineage>
        <taxon>Archaea</taxon>
        <taxon>Methanobacteriati</taxon>
        <taxon>Methanobacteriota</taxon>
        <taxon>Stenosarchaea group</taxon>
        <taxon>Halobacteria</taxon>
        <taxon>Halobacteriales</taxon>
        <taxon>Natronomonadaceae</taxon>
        <taxon>Halosegnis</taxon>
    </lineage>
</organism>